<sequence length="137" mass="14264">MIGGLSGVLAGLFMLVGTIWALAQFGGTFGFLINAVTPLILLVLQALAAVLLLTGGALLCLRVGFGRFLIPAGAVVVLGVVLVAVLQDFPFGAVVPVLMFALLHVQDVVWFTLLFALAGSLFGLLPSTARWVSTLRT</sequence>
<keyword evidence="1" id="KW-0472">Membrane</keyword>
<dbReference type="Proteomes" id="UP001515943">
    <property type="component" value="Unassembled WGS sequence"/>
</dbReference>
<keyword evidence="1" id="KW-0812">Transmembrane</keyword>
<dbReference type="RefSeq" id="WP_167978869.1">
    <property type="nucleotide sequence ID" value="NZ_VSRL01000233.1"/>
</dbReference>
<feature type="transmembrane region" description="Helical" evidence="1">
    <location>
        <begin position="12"/>
        <end position="33"/>
    </location>
</feature>
<feature type="transmembrane region" description="Helical" evidence="1">
    <location>
        <begin position="39"/>
        <end position="61"/>
    </location>
</feature>
<feature type="transmembrane region" description="Helical" evidence="1">
    <location>
        <begin position="68"/>
        <end position="89"/>
    </location>
</feature>
<keyword evidence="3" id="KW-1185">Reference proteome</keyword>
<accession>A0ABX1FUD6</accession>
<evidence type="ECO:0008006" key="4">
    <source>
        <dbReference type="Google" id="ProtNLM"/>
    </source>
</evidence>
<reference evidence="2 3" key="1">
    <citation type="submission" date="2019-08" db="EMBL/GenBank/DDBJ databases">
        <title>Lentzea from Indian Himalayas.</title>
        <authorList>
            <person name="Mandal S."/>
            <person name="Mallick Gupta A."/>
            <person name="Maiti P.K."/>
            <person name="Sarkar J."/>
            <person name="Mandal S."/>
        </authorList>
    </citation>
    <scope>NUCLEOTIDE SEQUENCE [LARGE SCALE GENOMIC DNA]</scope>
    <source>
        <strain evidence="2 3">PSKA42</strain>
    </source>
</reference>
<gene>
    <name evidence="2" type="ORF">FXN61_38015</name>
</gene>
<name>A0ABX1FUD6_9PSEU</name>
<comment type="caution">
    <text evidence="2">The sequence shown here is derived from an EMBL/GenBank/DDBJ whole genome shotgun (WGS) entry which is preliminary data.</text>
</comment>
<protein>
    <recommendedName>
        <fullName evidence="4">Major facilitator superfamily (MFS) profile domain-containing protein</fullName>
    </recommendedName>
</protein>
<dbReference type="EMBL" id="VSRL01000233">
    <property type="protein sequence ID" value="NKE62231.1"/>
    <property type="molecule type" value="Genomic_DNA"/>
</dbReference>
<keyword evidence="1" id="KW-1133">Transmembrane helix</keyword>
<evidence type="ECO:0000313" key="2">
    <source>
        <dbReference type="EMBL" id="NKE62231.1"/>
    </source>
</evidence>
<evidence type="ECO:0000256" key="1">
    <source>
        <dbReference type="SAM" id="Phobius"/>
    </source>
</evidence>
<proteinExistence type="predicted"/>
<evidence type="ECO:0000313" key="3">
    <source>
        <dbReference type="Proteomes" id="UP001515943"/>
    </source>
</evidence>
<organism evidence="2 3">
    <name type="scientific">Lentzea indica</name>
    <dbReference type="NCBI Taxonomy" id="2604800"/>
    <lineage>
        <taxon>Bacteria</taxon>
        <taxon>Bacillati</taxon>
        <taxon>Actinomycetota</taxon>
        <taxon>Actinomycetes</taxon>
        <taxon>Pseudonocardiales</taxon>
        <taxon>Pseudonocardiaceae</taxon>
        <taxon>Lentzea</taxon>
    </lineage>
</organism>
<feature type="transmembrane region" description="Helical" evidence="1">
    <location>
        <begin position="109"/>
        <end position="132"/>
    </location>
</feature>